<dbReference type="AlphaFoldDB" id="A0A8X6K1E4"/>
<accession>A0A8X6K1E4</accession>
<sequence>MIDSGASVFARLVRRISTLGQRLDGRSGLPPTISKNQAFLSTFHFFFRQSFQNDIPELKGLKKISGKTMVANKKGKIFTGLEKVQSL</sequence>
<dbReference type="EMBL" id="BMAO01028653">
    <property type="protein sequence ID" value="GFR26376.1"/>
    <property type="molecule type" value="Genomic_DNA"/>
</dbReference>
<evidence type="ECO:0000313" key="2">
    <source>
        <dbReference type="Proteomes" id="UP000887116"/>
    </source>
</evidence>
<name>A0A8X6K1E4_TRICU</name>
<organism evidence="1 2">
    <name type="scientific">Trichonephila clavata</name>
    <name type="common">Joro spider</name>
    <name type="synonym">Nephila clavata</name>
    <dbReference type="NCBI Taxonomy" id="2740835"/>
    <lineage>
        <taxon>Eukaryota</taxon>
        <taxon>Metazoa</taxon>
        <taxon>Ecdysozoa</taxon>
        <taxon>Arthropoda</taxon>
        <taxon>Chelicerata</taxon>
        <taxon>Arachnida</taxon>
        <taxon>Araneae</taxon>
        <taxon>Araneomorphae</taxon>
        <taxon>Entelegynae</taxon>
        <taxon>Araneoidea</taxon>
        <taxon>Nephilidae</taxon>
        <taxon>Trichonephila</taxon>
    </lineage>
</organism>
<comment type="caution">
    <text evidence="1">The sequence shown here is derived from an EMBL/GenBank/DDBJ whole genome shotgun (WGS) entry which is preliminary data.</text>
</comment>
<proteinExistence type="predicted"/>
<keyword evidence="2" id="KW-1185">Reference proteome</keyword>
<dbReference type="Proteomes" id="UP000887116">
    <property type="component" value="Unassembled WGS sequence"/>
</dbReference>
<reference evidence="1" key="1">
    <citation type="submission" date="2020-07" db="EMBL/GenBank/DDBJ databases">
        <title>Multicomponent nature underlies the extraordinary mechanical properties of spider dragline silk.</title>
        <authorList>
            <person name="Kono N."/>
            <person name="Nakamura H."/>
            <person name="Mori M."/>
            <person name="Yoshida Y."/>
            <person name="Ohtoshi R."/>
            <person name="Malay A.D."/>
            <person name="Moran D.A.P."/>
            <person name="Tomita M."/>
            <person name="Numata K."/>
            <person name="Arakawa K."/>
        </authorList>
    </citation>
    <scope>NUCLEOTIDE SEQUENCE</scope>
</reference>
<evidence type="ECO:0000313" key="1">
    <source>
        <dbReference type="EMBL" id="GFR26376.1"/>
    </source>
</evidence>
<protein>
    <submittedName>
        <fullName evidence="1">Uncharacterized protein</fullName>
    </submittedName>
</protein>
<gene>
    <name evidence="1" type="ORF">TNCT_508761</name>
</gene>